<evidence type="ECO:0000313" key="7">
    <source>
        <dbReference type="Proteomes" id="UP000275256"/>
    </source>
</evidence>
<evidence type="ECO:0000313" key="6">
    <source>
        <dbReference type="EMBL" id="RMB59736.1"/>
    </source>
</evidence>
<dbReference type="GO" id="GO:0051537">
    <property type="term" value="F:2 iron, 2 sulfur cluster binding"/>
    <property type="evidence" value="ECO:0007669"/>
    <property type="project" value="UniProtKB-KW"/>
</dbReference>
<dbReference type="PROSITE" id="PS51296">
    <property type="entry name" value="RIESKE"/>
    <property type="match status" value="1"/>
</dbReference>
<keyword evidence="1" id="KW-0001">2Fe-2S</keyword>
<evidence type="ECO:0000256" key="4">
    <source>
        <dbReference type="ARBA" id="ARBA00023014"/>
    </source>
</evidence>
<keyword evidence="2" id="KW-0479">Metal-binding</keyword>
<reference evidence="6 7" key="1">
    <citation type="submission" date="2018-10" db="EMBL/GenBank/DDBJ databases">
        <title>Tessaracoccus antarcticuss sp. nov., isolated from sediment.</title>
        <authorList>
            <person name="Zhou L.Y."/>
            <person name="Du Z.J."/>
        </authorList>
    </citation>
    <scope>NUCLEOTIDE SEQUENCE [LARGE SCALE GENOMIC DNA]</scope>
    <source>
        <strain evidence="6 7">JDX10</strain>
    </source>
</reference>
<dbReference type="InterPro" id="IPR036922">
    <property type="entry name" value="Rieske_2Fe-2S_sf"/>
</dbReference>
<evidence type="ECO:0000259" key="5">
    <source>
        <dbReference type="PROSITE" id="PS51296"/>
    </source>
</evidence>
<protein>
    <submittedName>
        <fullName evidence="6">Non-heme iron oxygenase ferredoxin subunit</fullName>
    </submittedName>
</protein>
<accession>A0A3M0GR29</accession>
<keyword evidence="7" id="KW-1185">Reference proteome</keyword>
<name>A0A3M0GR29_9ACTN</name>
<evidence type="ECO:0000256" key="2">
    <source>
        <dbReference type="ARBA" id="ARBA00022723"/>
    </source>
</evidence>
<dbReference type="SUPFAM" id="SSF50022">
    <property type="entry name" value="ISP domain"/>
    <property type="match status" value="1"/>
</dbReference>
<dbReference type="RefSeq" id="WP_121901215.1">
    <property type="nucleotide sequence ID" value="NZ_REFW01000002.1"/>
</dbReference>
<dbReference type="CDD" id="cd03528">
    <property type="entry name" value="Rieske_RO_ferredoxin"/>
    <property type="match status" value="1"/>
</dbReference>
<keyword evidence="4" id="KW-0411">Iron-sulfur</keyword>
<dbReference type="Gene3D" id="2.102.10.10">
    <property type="entry name" value="Rieske [2Fe-2S] iron-sulphur domain"/>
    <property type="match status" value="1"/>
</dbReference>
<dbReference type="GO" id="GO:0016705">
    <property type="term" value="F:oxidoreductase activity, acting on paired donors, with incorporation or reduction of molecular oxygen"/>
    <property type="evidence" value="ECO:0007669"/>
    <property type="project" value="UniProtKB-ARBA"/>
</dbReference>
<dbReference type="GO" id="GO:0004497">
    <property type="term" value="F:monooxygenase activity"/>
    <property type="evidence" value="ECO:0007669"/>
    <property type="project" value="UniProtKB-ARBA"/>
</dbReference>
<dbReference type="InterPro" id="IPR017941">
    <property type="entry name" value="Rieske_2Fe-2S"/>
</dbReference>
<dbReference type="OrthoDB" id="147178at2"/>
<evidence type="ECO:0000256" key="1">
    <source>
        <dbReference type="ARBA" id="ARBA00022714"/>
    </source>
</evidence>
<dbReference type="PANTHER" id="PTHR21496:SF23">
    <property type="entry name" value="3-PHENYLPROPIONATE_CINNAMIC ACID DIOXYGENASE FERREDOXIN SUBUNIT"/>
    <property type="match status" value="1"/>
</dbReference>
<dbReference type="PANTHER" id="PTHR21496">
    <property type="entry name" value="FERREDOXIN-RELATED"/>
    <property type="match status" value="1"/>
</dbReference>
<sequence length="113" mass="12083">MSFQAVADVSEVTADRPLAVEVDDLDIAIVLHQGEYFALVDECTHGAVPLSEGDVEDGAIECYLHGSVFDLRTGRPRCLPATEAVKVFPCRVDGTSIEVDIDNPINQHATSGA</sequence>
<keyword evidence="3" id="KW-0408">Iron</keyword>
<evidence type="ECO:0000256" key="3">
    <source>
        <dbReference type="ARBA" id="ARBA00023004"/>
    </source>
</evidence>
<dbReference type="EMBL" id="REFW01000002">
    <property type="protein sequence ID" value="RMB59736.1"/>
    <property type="molecule type" value="Genomic_DNA"/>
</dbReference>
<organism evidence="6 7">
    <name type="scientific">Tessaracoccus antarcticus</name>
    <dbReference type="NCBI Taxonomy" id="2479848"/>
    <lineage>
        <taxon>Bacteria</taxon>
        <taxon>Bacillati</taxon>
        <taxon>Actinomycetota</taxon>
        <taxon>Actinomycetes</taxon>
        <taxon>Propionibacteriales</taxon>
        <taxon>Propionibacteriaceae</taxon>
        <taxon>Tessaracoccus</taxon>
    </lineage>
</organism>
<proteinExistence type="predicted"/>
<dbReference type="Proteomes" id="UP000275256">
    <property type="component" value="Unassembled WGS sequence"/>
</dbReference>
<comment type="caution">
    <text evidence="6">The sequence shown here is derived from an EMBL/GenBank/DDBJ whole genome shotgun (WGS) entry which is preliminary data.</text>
</comment>
<gene>
    <name evidence="6" type="ORF">EAX62_08260</name>
</gene>
<dbReference type="AlphaFoldDB" id="A0A3M0GR29"/>
<feature type="domain" description="Rieske" evidence="5">
    <location>
        <begin position="4"/>
        <end position="99"/>
    </location>
</feature>
<dbReference type="GO" id="GO:0046872">
    <property type="term" value="F:metal ion binding"/>
    <property type="evidence" value="ECO:0007669"/>
    <property type="project" value="UniProtKB-KW"/>
</dbReference>
<dbReference type="Pfam" id="PF00355">
    <property type="entry name" value="Rieske"/>
    <property type="match status" value="1"/>
</dbReference>